<comment type="caution">
    <text evidence="13">The sequence shown here is derived from an EMBL/GenBank/DDBJ whole genome shotgun (WGS) entry which is preliminary data.</text>
</comment>
<evidence type="ECO:0000256" key="5">
    <source>
        <dbReference type="ARBA" id="ARBA00023122"/>
    </source>
</evidence>
<evidence type="ECO:0000256" key="7">
    <source>
        <dbReference type="PROSITE-ProRule" id="PRU00703"/>
    </source>
</evidence>
<gene>
    <name evidence="13" type="ORF">H0E87_000728</name>
</gene>
<dbReference type="SMART" id="SM00116">
    <property type="entry name" value="CBS"/>
    <property type="match status" value="2"/>
</dbReference>
<evidence type="ECO:0000256" key="8">
    <source>
        <dbReference type="PROSITE-ProRule" id="PRU01193"/>
    </source>
</evidence>
<feature type="compositionally biased region" description="Acidic residues" evidence="9">
    <location>
        <begin position="455"/>
        <end position="469"/>
    </location>
</feature>
<dbReference type="PROSITE" id="PS51846">
    <property type="entry name" value="CNNM"/>
    <property type="match status" value="1"/>
</dbReference>
<keyword evidence="14" id="KW-1185">Reference proteome</keyword>
<evidence type="ECO:0000313" key="14">
    <source>
        <dbReference type="Proteomes" id="UP000807159"/>
    </source>
</evidence>
<evidence type="ECO:0000256" key="6">
    <source>
        <dbReference type="ARBA" id="ARBA00023136"/>
    </source>
</evidence>
<organism evidence="13 14">
    <name type="scientific">Populus deltoides</name>
    <name type="common">Eastern poplar</name>
    <name type="synonym">Eastern cottonwood</name>
    <dbReference type="NCBI Taxonomy" id="3696"/>
    <lineage>
        <taxon>Eukaryota</taxon>
        <taxon>Viridiplantae</taxon>
        <taxon>Streptophyta</taxon>
        <taxon>Embryophyta</taxon>
        <taxon>Tracheophyta</taxon>
        <taxon>Spermatophyta</taxon>
        <taxon>Magnoliopsida</taxon>
        <taxon>eudicotyledons</taxon>
        <taxon>Gunneridae</taxon>
        <taxon>Pentapetalae</taxon>
        <taxon>rosids</taxon>
        <taxon>fabids</taxon>
        <taxon>Malpighiales</taxon>
        <taxon>Salicaceae</taxon>
        <taxon>Saliceae</taxon>
        <taxon>Populus</taxon>
    </lineage>
</organism>
<dbReference type="InterPro" id="IPR016169">
    <property type="entry name" value="FAD-bd_PCMH_sub2"/>
</dbReference>
<dbReference type="SUPFAM" id="SSF54631">
    <property type="entry name" value="CBS-domain pair"/>
    <property type="match status" value="1"/>
</dbReference>
<dbReference type="InterPro" id="IPR002550">
    <property type="entry name" value="CNNM"/>
</dbReference>
<evidence type="ECO:0000256" key="1">
    <source>
        <dbReference type="ARBA" id="ARBA00004141"/>
    </source>
</evidence>
<reference evidence="13" key="1">
    <citation type="journal article" date="2021" name="J. Hered.">
        <title>Genome Assembly of Salicaceae Populus deltoides (Eastern Cottonwood) I-69 Based on Nanopore Sequencing and Hi-C Technologies.</title>
        <authorList>
            <person name="Bai S."/>
            <person name="Wu H."/>
            <person name="Zhang J."/>
            <person name="Pan Z."/>
            <person name="Zhao W."/>
            <person name="Li Z."/>
            <person name="Tong C."/>
        </authorList>
    </citation>
    <scope>NUCLEOTIDE SEQUENCE</scope>
    <source>
        <tissue evidence="13">Leaf</tissue>
    </source>
</reference>
<dbReference type="Proteomes" id="UP000807159">
    <property type="component" value="Chromosome 1"/>
</dbReference>
<evidence type="ECO:0000256" key="2">
    <source>
        <dbReference type="ARBA" id="ARBA00022692"/>
    </source>
</evidence>
<keyword evidence="4 8" id="KW-1133">Transmembrane helix</keyword>
<protein>
    <submittedName>
        <fullName evidence="13">Uncharacterized protein</fullName>
    </submittedName>
</protein>
<dbReference type="InterPro" id="IPR036318">
    <property type="entry name" value="FAD-bd_PCMH-like_sf"/>
</dbReference>
<feature type="transmembrane region" description="Helical" evidence="10">
    <location>
        <begin position="37"/>
        <end position="56"/>
    </location>
</feature>
<feature type="transmembrane region" description="Helical" evidence="10">
    <location>
        <begin position="68"/>
        <end position="87"/>
    </location>
</feature>
<comment type="subcellular location">
    <subcellularLocation>
        <location evidence="1">Membrane</location>
        <topology evidence="1">Multi-pass membrane protein</topology>
    </subcellularLocation>
</comment>
<evidence type="ECO:0000259" key="11">
    <source>
        <dbReference type="PROSITE" id="PS51371"/>
    </source>
</evidence>
<dbReference type="PROSITE" id="PS51371">
    <property type="entry name" value="CBS"/>
    <property type="match status" value="2"/>
</dbReference>
<name>A0A8T2ZNT0_POPDE</name>
<dbReference type="EMBL" id="JACEGQ020000001">
    <property type="protein sequence ID" value="KAH8518997.1"/>
    <property type="molecule type" value="Genomic_DNA"/>
</dbReference>
<keyword evidence="2 8" id="KW-0812">Transmembrane</keyword>
<accession>A0A8T2ZNT0</accession>
<dbReference type="Gene3D" id="3.30.465.10">
    <property type="match status" value="1"/>
</dbReference>
<dbReference type="SMART" id="SM01091">
    <property type="entry name" value="CorC_HlyC"/>
    <property type="match status" value="1"/>
</dbReference>
<keyword evidence="3" id="KW-0677">Repeat</keyword>
<dbReference type="InterPro" id="IPR005170">
    <property type="entry name" value="Transptr-assoc_dom"/>
</dbReference>
<evidence type="ECO:0000259" key="12">
    <source>
        <dbReference type="PROSITE" id="PS51846"/>
    </source>
</evidence>
<keyword evidence="6 8" id="KW-0472">Membrane</keyword>
<feature type="domain" description="CBS" evidence="11">
    <location>
        <begin position="250"/>
        <end position="308"/>
    </location>
</feature>
<dbReference type="GO" id="GO:0050660">
    <property type="term" value="F:flavin adenine dinucleotide binding"/>
    <property type="evidence" value="ECO:0007669"/>
    <property type="project" value="InterPro"/>
</dbReference>
<dbReference type="Pfam" id="PF00571">
    <property type="entry name" value="CBS"/>
    <property type="match status" value="2"/>
</dbReference>
<dbReference type="PANTHER" id="PTHR22777:SF17">
    <property type="entry name" value="UPF0053 PROTEIN SLL0260"/>
    <property type="match status" value="1"/>
</dbReference>
<sequence length="498" mass="55816">MAETSITTLWPWKVRELAEKESDDGVFKMLRSDVTRFLTTILIGTTVVNIGATALVTEAATAIFGEAGVSAATGVMTVAILLLTEITPKSIAVHNATEVARFVVRPVAWLSLVLYPVGRVVTYLSMGMLKMLGLKGRSEPYVTEDELKLMLRGAELSGAIEEEEQDMIENVLEIKDTHVREVMTPLVDVVAIDASGTLVDFHELWVTHQYSRVPVFEQRVDNIVGIAYAMDLLDYVQKGELLERTTVGDMAHKPTYFVPDSMSVWNLLREFRIRKVHMAVVLNEYGGTVGIVTLEDVVEEIVGEIFDENDSKEEIEKKTGYIVMRAEGIYDVDANTSIDQLSEDLNVKMPEGHQYETVSGFICEAFGYIPRTGETIKVVLEKETQEDVDEHTEGKSDRQELKEKHQIYKLEILAGNARKVSAVRFEQISNGEALLEANEVTRLVPRIMKRKWSSDEDSDGSDYDEDDEDSFQKRPEHSLSDSNVIAEHEEDNESPSGQ</sequence>
<evidence type="ECO:0000256" key="3">
    <source>
        <dbReference type="ARBA" id="ARBA00022737"/>
    </source>
</evidence>
<dbReference type="CDD" id="cd04590">
    <property type="entry name" value="CBS_pair_CorC_HlyC_assoc"/>
    <property type="match status" value="1"/>
</dbReference>
<dbReference type="Pfam" id="PF03471">
    <property type="entry name" value="CorC_HlyC"/>
    <property type="match status" value="1"/>
</dbReference>
<feature type="domain" description="CNNM transmembrane" evidence="12">
    <location>
        <begin position="1"/>
        <end position="164"/>
    </location>
</feature>
<dbReference type="GO" id="GO:0016020">
    <property type="term" value="C:membrane"/>
    <property type="evidence" value="ECO:0007669"/>
    <property type="project" value="UniProtKB-SubCell"/>
</dbReference>
<proteinExistence type="predicted"/>
<dbReference type="SUPFAM" id="SSF56176">
    <property type="entry name" value="FAD-binding/transporter-associated domain-like"/>
    <property type="match status" value="1"/>
</dbReference>
<evidence type="ECO:0000256" key="9">
    <source>
        <dbReference type="SAM" id="MobiDB-lite"/>
    </source>
</evidence>
<dbReference type="InterPro" id="IPR044751">
    <property type="entry name" value="Ion_transp-like_CBS"/>
</dbReference>
<feature type="compositionally biased region" description="Basic and acidic residues" evidence="9">
    <location>
        <begin position="470"/>
        <end position="479"/>
    </location>
</feature>
<evidence type="ECO:0000313" key="13">
    <source>
        <dbReference type="EMBL" id="KAH8518998.1"/>
    </source>
</evidence>
<dbReference type="AlphaFoldDB" id="A0A8T2ZNT0"/>
<dbReference type="InterPro" id="IPR046342">
    <property type="entry name" value="CBS_dom_sf"/>
</dbReference>
<dbReference type="InterPro" id="IPR000644">
    <property type="entry name" value="CBS_dom"/>
</dbReference>
<dbReference type="PANTHER" id="PTHR22777">
    <property type="entry name" value="HEMOLYSIN-RELATED"/>
    <property type="match status" value="1"/>
</dbReference>
<feature type="transmembrane region" description="Helical" evidence="10">
    <location>
        <begin position="107"/>
        <end position="129"/>
    </location>
</feature>
<dbReference type="Pfam" id="PF01595">
    <property type="entry name" value="CNNM"/>
    <property type="match status" value="1"/>
</dbReference>
<dbReference type="EMBL" id="JACEGQ020000001">
    <property type="protein sequence ID" value="KAH8518998.1"/>
    <property type="molecule type" value="Genomic_DNA"/>
</dbReference>
<dbReference type="Gene3D" id="3.10.580.10">
    <property type="entry name" value="CBS-domain"/>
    <property type="match status" value="1"/>
</dbReference>
<dbReference type="FunFam" id="3.10.580.10:FF:000002">
    <property type="entry name" value="Magnesium/cobalt efflux protein CorC"/>
    <property type="match status" value="1"/>
</dbReference>
<feature type="compositionally biased region" description="Acidic residues" evidence="9">
    <location>
        <begin position="488"/>
        <end position="498"/>
    </location>
</feature>
<evidence type="ECO:0000256" key="4">
    <source>
        <dbReference type="ARBA" id="ARBA00022989"/>
    </source>
</evidence>
<keyword evidence="5 7" id="KW-0129">CBS domain</keyword>
<feature type="region of interest" description="Disordered" evidence="9">
    <location>
        <begin position="451"/>
        <end position="498"/>
    </location>
</feature>
<feature type="domain" description="CBS" evidence="11">
    <location>
        <begin position="183"/>
        <end position="242"/>
    </location>
</feature>
<evidence type="ECO:0000256" key="10">
    <source>
        <dbReference type="SAM" id="Phobius"/>
    </source>
</evidence>